<evidence type="ECO:0000256" key="7">
    <source>
        <dbReference type="ARBA" id="ARBA00023002"/>
    </source>
</evidence>
<keyword evidence="6 9" id="KW-0460">Magnesium</keyword>
<evidence type="ECO:0000259" key="12">
    <source>
        <dbReference type="PROSITE" id="PS51851"/>
    </source>
</evidence>
<proteinExistence type="inferred from homology"/>
<keyword evidence="4 9" id="KW-0028">Amino-acid biosynthesis</keyword>
<dbReference type="InterPro" id="IPR036291">
    <property type="entry name" value="NAD(P)-bd_dom_sf"/>
</dbReference>
<feature type="binding site" evidence="9 10">
    <location>
        <position position="228"/>
    </location>
    <ligand>
        <name>Mg(2+)</name>
        <dbReference type="ChEBI" id="CHEBI:18420"/>
        <label>2</label>
    </ligand>
</feature>
<keyword evidence="8 9" id="KW-0100">Branched-chain amino acid biosynthesis</keyword>
<evidence type="ECO:0000256" key="5">
    <source>
        <dbReference type="ARBA" id="ARBA00022723"/>
    </source>
</evidence>
<dbReference type="GO" id="GO:0050661">
    <property type="term" value="F:NADP binding"/>
    <property type="evidence" value="ECO:0007669"/>
    <property type="project" value="InterPro"/>
</dbReference>
<sequence>MTRTVLLDKDADLSLLKGKTVGVIGFGSQGHAHALNLKDSGINVVIGLYPQSKSIEVARKYGFEVLPSAEVAKSADILFLAVPDLVIPEIYSAQIAPYLSPGKTLGFAHGFVIHYKLVVPPPGVDVILVAPKGPGHIVRREFVEGRGVPSLIAVYQDQSGKARDIALAWAKGIGSTRVGVIETTFREETETDLFGEQAVLCGGLTSLITAGFETLVSAGYSPEMAYFECLHEMKLIVDLIYESGISGMRFSISETAKWGDVTVGPKIIDEHVKARMKQVLEDIQNGQFAKKWIEEVKAGKPNYKRLLEEGAKHPIEKVGSEIRALFPWLKKKNLHGVQAAYE</sequence>
<feature type="binding site" evidence="9">
    <location>
        <begin position="26"/>
        <end position="29"/>
    </location>
    <ligand>
        <name>NADP(+)</name>
        <dbReference type="ChEBI" id="CHEBI:58349"/>
    </ligand>
</feature>
<dbReference type="SUPFAM" id="SSF51735">
    <property type="entry name" value="NAD(P)-binding Rossmann-fold domains"/>
    <property type="match status" value="1"/>
</dbReference>
<dbReference type="AlphaFoldDB" id="B3DX89"/>
<dbReference type="EMBL" id="CP000975">
    <property type="protein sequence ID" value="ACD83798.1"/>
    <property type="molecule type" value="Genomic_DNA"/>
</dbReference>
<dbReference type="EC" id="1.1.1.86" evidence="9"/>
<keyword evidence="9" id="KW-0521">NADP</keyword>
<feature type="binding site" evidence="9 10">
    <location>
        <position position="253"/>
    </location>
    <ligand>
        <name>substrate</name>
    </ligand>
</feature>
<feature type="domain" description="KARI N-terminal Rossmann" evidence="11">
    <location>
        <begin position="3"/>
        <end position="183"/>
    </location>
</feature>
<comment type="function">
    <text evidence="9">Involved in the biosynthesis of branched-chain amino acids (BCAA). Catalyzes an alkyl-migration followed by a ketol-acid reduction of (S)-2-acetolactate (S2AL) to yield (R)-2,3-dihydroxy-isovalerate. In the isomerase reaction, S2AL is rearranged via a Mg-dependent methyl migration to produce 3-hydroxy-3-methyl-2-ketobutyrate (HMKB). In the reductase reaction, this 2-ketoacid undergoes a metal-dependent reduction by NADPH to yield (R)-2,3-dihydroxy-isovalerate.</text>
</comment>
<dbReference type="OrthoDB" id="9804088at2"/>
<dbReference type="Gene3D" id="6.10.240.10">
    <property type="match status" value="1"/>
</dbReference>
<evidence type="ECO:0000259" key="11">
    <source>
        <dbReference type="PROSITE" id="PS51850"/>
    </source>
</evidence>
<comment type="cofactor">
    <cofactor evidence="9">
        <name>Mg(2+)</name>
        <dbReference type="ChEBI" id="CHEBI:18420"/>
    </cofactor>
    <text evidence="9">Binds 2 magnesium ions per subunit.</text>
</comment>
<keyword evidence="13" id="KW-0413">Isomerase</keyword>
<evidence type="ECO:0000256" key="6">
    <source>
        <dbReference type="ARBA" id="ARBA00022842"/>
    </source>
</evidence>
<dbReference type="HAMAP" id="MF_00435">
    <property type="entry name" value="IlvC"/>
    <property type="match status" value="1"/>
</dbReference>
<accession>B3DX89</accession>
<evidence type="ECO:0000256" key="3">
    <source>
        <dbReference type="ARBA" id="ARBA00010318"/>
    </source>
</evidence>
<dbReference type="UniPathway" id="UPA00047">
    <property type="reaction ID" value="UER00056"/>
</dbReference>
<feature type="binding site" evidence="9 10">
    <location>
        <position position="232"/>
    </location>
    <ligand>
        <name>Mg(2+)</name>
        <dbReference type="ChEBI" id="CHEBI:18420"/>
        <label>2</label>
    </ligand>
</feature>
<reference evidence="13 14" key="1">
    <citation type="journal article" date="2008" name="Biol. Direct">
        <title>Complete genome sequence of the extremely acidophilic methanotroph isolate V4, Methylacidiphilum infernorum, a representative of the bacterial phylum Verrucomicrobia.</title>
        <authorList>
            <person name="Hou S."/>
            <person name="Makarova K.S."/>
            <person name="Saw J.H."/>
            <person name="Senin P."/>
            <person name="Ly B.V."/>
            <person name="Zhou Z."/>
            <person name="Ren Y."/>
            <person name="Wang J."/>
            <person name="Galperin M.Y."/>
            <person name="Omelchenko M.V."/>
            <person name="Wolf Y.I."/>
            <person name="Yutin N."/>
            <person name="Koonin E.V."/>
            <person name="Stott M.B."/>
            <person name="Mountain B.W."/>
            <person name="Crowe M.A."/>
            <person name="Smirnova A.V."/>
            <person name="Dunfield P.F."/>
            <person name="Feng L."/>
            <person name="Wang L."/>
            <person name="Alam M."/>
        </authorList>
    </citation>
    <scope>NUCLEOTIDE SEQUENCE [LARGE SCALE GENOMIC DNA]</scope>
    <source>
        <strain evidence="14">Isolate V4</strain>
    </source>
</reference>
<organism evidence="13 14">
    <name type="scientific">Methylacidiphilum infernorum (isolate V4)</name>
    <name type="common">Methylokorus infernorum (strain V4)</name>
    <dbReference type="NCBI Taxonomy" id="481448"/>
    <lineage>
        <taxon>Bacteria</taxon>
        <taxon>Pseudomonadati</taxon>
        <taxon>Verrucomicrobiota</taxon>
        <taxon>Methylacidiphilae</taxon>
        <taxon>Methylacidiphilales</taxon>
        <taxon>Methylacidiphilaceae</taxon>
        <taxon>Methylacidiphilum (ex Ratnadevi et al. 2023)</taxon>
    </lineage>
</organism>
<dbReference type="InterPro" id="IPR008927">
    <property type="entry name" value="6-PGluconate_DH-like_C_sf"/>
</dbReference>
<evidence type="ECO:0000256" key="2">
    <source>
        <dbReference type="ARBA" id="ARBA00004885"/>
    </source>
</evidence>
<dbReference type="Gene3D" id="3.40.50.720">
    <property type="entry name" value="NAD(P)-binding Rossmann-like Domain"/>
    <property type="match status" value="1"/>
</dbReference>
<dbReference type="InterPro" id="IPR014359">
    <property type="entry name" value="KARI_prok"/>
</dbReference>
<dbReference type="InterPro" id="IPR000506">
    <property type="entry name" value="KARI_C"/>
</dbReference>
<keyword evidence="7 9" id="KW-0560">Oxidoreductase</keyword>
<dbReference type="InterPro" id="IPR013023">
    <property type="entry name" value="KARI"/>
</dbReference>
<dbReference type="Pfam" id="PF01450">
    <property type="entry name" value="KARI_C"/>
    <property type="match status" value="1"/>
</dbReference>
<evidence type="ECO:0000256" key="8">
    <source>
        <dbReference type="ARBA" id="ARBA00023304"/>
    </source>
</evidence>
<comment type="catalytic activity">
    <reaction evidence="9">
        <text>(2R)-2,3-dihydroxy-3-methylbutanoate + NADP(+) = (2S)-2-acetolactate + NADPH + H(+)</text>
        <dbReference type="Rhea" id="RHEA:22068"/>
        <dbReference type="ChEBI" id="CHEBI:15378"/>
        <dbReference type="ChEBI" id="CHEBI:49072"/>
        <dbReference type="ChEBI" id="CHEBI:57783"/>
        <dbReference type="ChEBI" id="CHEBI:58349"/>
        <dbReference type="ChEBI" id="CHEBI:58476"/>
        <dbReference type="EC" id="1.1.1.86"/>
    </reaction>
</comment>
<keyword evidence="5 9" id="KW-0479">Metal-binding</keyword>
<evidence type="ECO:0000256" key="1">
    <source>
        <dbReference type="ARBA" id="ARBA00004864"/>
    </source>
</evidence>
<evidence type="ECO:0000256" key="10">
    <source>
        <dbReference type="PROSITE-ProRule" id="PRU01198"/>
    </source>
</evidence>
<comment type="caution">
    <text evidence="9">Lacks conserved residue(s) required for the propagation of feature annotation.</text>
</comment>
<dbReference type="RefSeq" id="WP_012464080.1">
    <property type="nucleotide sequence ID" value="NC_010794.1"/>
</dbReference>
<feature type="binding site" evidence="9 10">
    <location>
        <position position="196"/>
    </location>
    <ligand>
        <name>Mg(2+)</name>
        <dbReference type="ChEBI" id="CHEBI:18420"/>
        <label>1</label>
    </ligand>
</feature>
<evidence type="ECO:0000313" key="13">
    <source>
        <dbReference type="EMBL" id="ACD83798.1"/>
    </source>
</evidence>
<dbReference type="UniPathway" id="UPA00049">
    <property type="reaction ID" value="UER00060"/>
</dbReference>
<dbReference type="PROSITE" id="PS51850">
    <property type="entry name" value="KARI_N"/>
    <property type="match status" value="1"/>
</dbReference>
<feature type="binding site" evidence="9">
    <location>
        <position position="135"/>
    </location>
    <ligand>
        <name>NADP(+)</name>
        <dbReference type="ChEBI" id="CHEBI:58349"/>
    </ligand>
</feature>
<comment type="catalytic activity">
    <reaction evidence="9">
        <text>(2R,3R)-2,3-dihydroxy-3-methylpentanoate + NADP(+) = (S)-2-ethyl-2-hydroxy-3-oxobutanoate + NADPH + H(+)</text>
        <dbReference type="Rhea" id="RHEA:13493"/>
        <dbReference type="ChEBI" id="CHEBI:15378"/>
        <dbReference type="ChEBI" id="CHEBI:49256"/>
        <dbReference type="ChEBI" id="CHEBI:49258"/>
        <dbReference type="ChEBI" id="CHEBI:57783"/>
        <dbReference type="ChEBI" id="CHEBI:58349"/>
        <dbReference type="EC" id="1.1.1.86"/>
    </reaction>
</comment>
<dbReference type="NCBIfam" id="TIGR00465">
    <property type="entry name" value="ilvC"/>
    <property type="match status" value="1"/>
</dbReference>
<dbReference type="GO" id="GO:0009099">
    <property type="term" value="P:L-valine biosynthetic process"/>
    <property type="evidence" value="ECO:0007669"/>
    <property type="project" value="UniProtKB-UniRule"/>
</dbReference>
<dbReference type="GO" id="GO:0004455">
    <property type="term" value="F:ketol-acid reductoisomerase activity"/>
    <property type="evidence" value="ECO:0007669"/>
    <property type="project" value="UniProtKB-UniRule"/>
</dbReference>
<gene>
    <name evidence="9 13" type="primary">ilvC</name>
    <name evidence="13" type="ordered locus">Minf_1744</name>
</gene>
<dbReference type="GO" id="GO:0016853">
    <property type="term" value="F:isomerase activity"/>
    <property type="evidence" value="ECO:0007669"/>
    <property type="project" value="UniProtKB-KW"/>
</dbReference>
<comment type="pathway">
    <text evidence="2 9">Amino-acid biosynthesis; L-isoleucine biosynthesis; L-isoleucine from 2-oxobutanoate: step 2/4.</text>
</comment>
<evidence type="ECO:0000256" key="4">
    <source>
        <dbReference type="ARBA" id="ARBA00022605"/>
    </source>
</evidence>
<feature type="active site" evidence="9">
    <location>
        <position position="109"/>
    </location>
</feature>
<feature type="binding site" evidence="9 10">
    <location>
        <position position="192"/>
    </location>
    <ligand>
        <name>Mg(2+)</name>
        <dbReference type="ChEBI" id="CHEBI:18420"/>
        <label>1</label>
    </ligand>
</feature>
<dbReference type="PANTHER" id="PTHR21371:SF1">
    <property type="entry name" value="KETOL-ACID REDUCTOISOMERASE, MITOCHONDRIAL"/>
    <property type="match status" value="1"/>
</dbReference>
<dbReference type="eggNOG" id="COG0059">
    <property type="taxonomic scope" value="Bacteria"/>
</dbReference>
<dbReference type="Proteomes" id="UP000009149">
    <property type="component" value="Chromosome"/>
</dbReference>
<comment type="similarity">
    <text evidence="3 9 10">Belongs to the ketol-acid reductoisomerase family.</text>
</comment>
<feature type="binding site" evidence="9">
    <location>
        <position position="54"/>
    </location>
    <ligand>
        <name>NADP(+)</name>
        <dbReference type="ChEBI" id="CHEBI:58349"/>
    </ligand>
</feature>
<evidence type="ECO:0000313" key="14">
    <source>
        <dbReference type="Proteomes" id="UP000009149"/>
    </source>
</evidence>
<dbReference type="PANTHER" id="PTHR21371">
    <property type="entry name" value="KETOL-ACID REDUCTOISOMERASE, MITOCHONDRIAL"/>
    <property type="match status" value="1"/>
</dbReference>
<dbReference type="Pfam" id="PF07991">
    <property type="entry name" value="KARI_N"/>
    <property type="match status" value="1"/>
</dbReference>
<dbReference type="SUPFAM" id="SSF48179">
    <property type="entry name" value="6-phosphogluconate dehydrogenase C-terminal domain-like"/>
    <property type="match status" value="1"/>
</dbReference>
<dbReference type="STRING" id="481448.Minf_1744"/>
<dbReference type="PIRSF" id="PIRSF000116">
    <property type="entry name" value="IlvC_gammaproteo"/>
    <property type="match status" value="1"/>
</dbReference>
<dbReference type="InterPro" id="IPR013116">
    <property type="entry name" value="KARI_N"/>
</dbReference>
<name>B3DX89_METI4</name>
<feature type="binding site" evidence="9 10">
    <location>
        <position position="192"/>
    </location>
    <ligand>
        <name>Mg(2+)</name>
        <dbReference type="ChEBI" id="CHEBI:18420"/>
        <label>2</label>
    </ligand>
</feature>
<evidence type="ECO:0000256" key="9">
    <source>
        <dbReference type="HAMAP-Rule" id="MF_00435"/>
    </source>
</evidence>
<protein>
    <recommendedName>
        <fullName evidence="9">Ketol-acid reductoisomerase (NADP(+))</fullName>
        <shortName evidence="9">KARI</shortName>
        <ecNumber evidence="9">1.1.1.86</ecNumber>
    </recommendedName>
    <alternativeName>
        <fullName evidence="9">Acetohydroxy-acid isomeroreductase</fullName>
        <shortName evidence="9">AHIR</shortName>
    </alternativeName>
    <alternativeName>
        <fullName evidence="9">Alpha-keto-beta-hydroxylacyl reductoisomerase</fullName>
    </alternativeName>
</protein>
<dbReference type="GO" id="GO:0009097">
    <property type="term" value="P:isoleucine biosynthetic process"/>
    <property type="evidence" value="ECO:0007669"/>
    <property type="project" value="UniProtKB-UniRule"/>
</dbReference>
<dbReference type="NCBIfam" id="NF004017">
    <property type="entry name" value="PRK05479.1"/>
    <property type="match status" value="1"/>
</dbReference>
<comment type="pathway">
    <text evidence="1 9">Amino-acid biosynthesis; L-valine biosynthesis; L-valine from pyruvate: step 2/4.</text>
</comment>
<dbReference type="KEGG" id="min:Minf_1744"/>
<dbReference type="FunFam" id="3.40.50.720:FF:000023">
    <property type="entry name" value="Ketol-acid reductoisomerase (NADP(+))"/>
    <property type="match status" value="1"/>
</dbReference>
<feature type="domain" description="KARI C-terminal knotted" evidence="12">
    <location>
        <begin position="184"/>
        <end position="329"/>
    </location>
</feature>
<dbReference type="PROSITE" id="PS51851">
    <property type="entry name" value="KARI_C"/>
    <property type="match status" value="1"/>
</dbReference>
<dbReference type="HOGENOM" id="CLU_033821_0_1_0"/>
<dbReference type="GO" id="GO:0000287">
    <property type="term" value="F:magnesium ion binding"/>
    <property type="evidence" value="ECO:0007669"/>
    <property type="project" value="UniProtKB-UniRule"/>
</dbReference>
<dbReference type="NCBIfam" id="NF009940">
    <property type="entry name" value="PRK13403.1"/>
    <property type="match status" value="1"/>
</dbReference>
<feature type="binding site" evidence="9">
    <location>
        <position position="52"/>
    </location>
    <ligand>
        <name>NADP(+)</name>
        <dbReference type="ChEBI" id="CHEBI:58349"/>
    </ligand>
</feature>